<keyword evidence="3" id="KW-1185">Reference proteome</keyword>
<evidence type="ECO:0000313" key="2">
    <source>
        <dbReference type="EMBL" id="AWN05235.1"/>
    </source>
</evidence>
<dbReference type="KEGG" id="vg:80019230"/>
<proteinExistence type="predicted"/>
<dbReference type="EMBL" id="MH155870">
    <property type="protein sequence ID" value="AWN05235.1"/>
    <property type="molecule type" value="Genomic_DNA"/>
</dbReference>
<name>A0A2U8UNI7_9CAUD</name>
<organism evidence="2 3">
    <name type="scientific">Streptomyces phage Ibantik</name>
    <dbReference type="NCBI Taxonomy" id="2182397"/>
    <lineage>
        <taxon>Viruses</taxon>
        <taxon>Duplodnaviria</taxon>
        <taxon>Heunggongvirae</taxon>
        <taxon>Uroviricota</taxon>
        <taxon>Caudoviricetes</taxon>
        <taxon>Ibantikvirus</taxon>
        <taxon>Ibantikvirus ibantik</taxon>
    </lineage>
</organism>
<sequence length="88" mass="10414">MNYLADAERRANHWYERYQEERQRANAAVAEAKKSKERELTAIRMMLKYKGFEKAIMDISEAEQNSQDYEEFGDRVIAVLRSLGYECV</sequence>
<evidence type="ECO:0000256" key="1">
    <source>
        <dbReference type="SAM" id="Coils"/>
    </source>
</evidence>
<dbReference type="GeneID" id="80019230"/>
<dbReference type="Proteomes" id="UP000247188">
    <property type="component" value="Segment"/>
</dbReference>
<protein>
    <submittedName>
        <fullName evidence="2">Uncharacterized protein</fullName>
    </submittedName>
</protein>
<evidence type="ECO:0000313" key="3">
    <source>
        <dbReference type="Proteomes" id="UP000247188"/>
    </source>
</evidence>
<accession>A0A2U8UNI7</accession>
<reference evidence="3" key="1">
    <citation type="submission" date="2018-04" db="EMBL/GenBank/DDBJ databases">
        <authorList>
            <person name="Go L.Y."/>
            <person name="Mitchell J.A."/>
        </authorList>
    </citation>
    <scope>NUCLEOTIDE SEQUENCE [LARGE SCALE GENOMIC DNA]</scope>
</reference>
<keyword evidence="1" id="KW-0175">Coiled coil</keyword>
<dbReference type="RefSeq" id="YP_010754634.1">
    <property type="nucleotide sequence ID" value="NC_073462.1"/>
</dbReference>
<feature type="coiled-coil region" evidence="1">
    <location>
        <begin position="4"/>
        <end position="38"/>
    </location>
</feature>
<gene>
    <name evidence="2" type="primary">10</name>
    <name evidence="2" type="ORF">SEA_IBANTIK_10</name>
</gene>